<dbReference type="PANTHER" id="PTHR31157">
    <property type="entry name" value="SCP DOMAIN-CONTAINING PROTEIN"/>
    <property type="match status" value="1"/>
</dbReference>
<feature type="domain" description="SCP" evidence="2">
    <location>
        <begin position="237"/>
        <end position="346"/>
    </location>
</feature>
<dbReference type="AlphaFoldDB" id="A0A544TK81"/>
<dbReference type="Pfam" id="PF00188">
    <property type="entry name" value="CAP"/>
    <property type="match status" value="1"/>
</dbReference>
<evidence type="ECO:0000259" key="2">
    <source>
        <dbReference type="Pfam" id="PF00188"/>
    </source>
</evidence>
<dbReference type="PANTHER" id="PTHR31157:SF26">
    <property type="entry name" value="SCP-LIKE EXTRACELLULAR PROTEIN"/>
    <property type="match status" value="1"/>
</dbReference>
<gene>
    <name evidence="4" type="ORF">FG384_17140</name>
</gene>
<keyword evidence="1" id="KW-1133">Transmembrane helix</keyword>
<evidence type="ECO:0000313" key="4">
    <source>
        <dbReference type="EMBL" id="TQR17846.1"/>
    </source>
</evidence>
<keyword evidence="1" id="KW-0812">Transmembrane</keyword>
<dbReference type="SUPFAM" id="SSF55797">
    <property type="entry name" value="PR-1-like"/>
    <property type="match status" value="1"/>
</dbReference>
<dbReference type="InterPro" id="IPR035940">
    <property type="entry name" value="CAP_sf"/>
</dbReference>
<reference evidence="4 5" key="1">
    <citation type="submission" date="2019-06" db="EMBL/GenBank/DDBJ databases">
        <title>Psychrobacillus vulpis sp. nov., a new species isolated from feces of a red fox that inhabits in The Tablas de Daimiel Natural Park, Albacete, Spain.</title>
        <authorList>
            <person name="Rodriguez M."/>
            <person name="Reina J.C."/>
            <person name="Bejar V."/>
            <person name="Llamas I."/>
        </authorList>
    </citation>
    <scope>NUCLEOTIDE SEQUENCE [LARGE SCALE GENOMIC DNA]</scope>
    <source>
        <strain evidence="4 5">Z8</strain>
    </source>
</reference>
<protein>
    <recommendedName>
        <fullName evidence="6">CAP domain-containing protein</fullName>
    </recommendedName>
</protein>
<dbReference type="RefSeq" id="WP_142643908.1">
    <property type="nucleotide sequence ID" value="NZ_VDGI01000024.1"/>
</dbReference>
<evidence type="ECO:0008006" key="6">
    <source>
        <dbReference type="Google" id="ProtNLM"/>
    </source>
</evidence>
<sequence length="358" mass="40684">MKNLFRILIAIAIVLVVFIYFDNPVQENELITGSNNSGQVIPQESTEIVETNSIFSRPNKGISVLIGKSSQEVTKLLGKPNRIEPTVFGYDWWVYNNSFSNYQLIGISEDTVTQAFVVGNKVDVTPYKIGQSLEDIYRFTIVQPEITISIDSNVYTFSLNDKDINNRILVQFDDLLAILYIDSQDNELEAVRFSDPKTLLLQKPYDILYNGKMIETTTPSSSLQVSVDRANERQIFEITNVYRLRHGLKVLESELELQNIARTHSEEMAKNNVVINESFEVPKFSDTLRHSSIDFTRAGGNSAAFYFDAGEAVNGWLNSKGHRDTILGKWYTHTGVGVYGNYYTQNFIERPIAKEDKQ</sequence>
<accession>A0A544TK81</accession>
<feature type="transmembrane region" description="Helical" evidence="1">
    <location>
        <begin position="5"/>
        <end position="21"/>
    </location>
</feature>
<dbReference type="Proteomes" id="UP000316626">
    <property type="component" value="Unassembled WGS sequence"/>
</dbReference>
<dbReference type="InterPro" id="IPR029410">
    <property type="entry name" value="CAP_assoc"/>
</dbReference>
<evidence type="ECO:0000259" key="3">
    <source>
        <dbReference type="Pfam" id="PF14504"/>
    </source>
</evidence>
<evidence type="ECO:0000313" key="5">
    <source>
        <dbReference type="Proteomes" id="UP000316626"/>
    </source>
</evidence>
<evidence type="ECO:0000256" key="1">
    <source>
        <dbReference type="SAM" id="Phobius"/>
    </source>
</evidence>
<dbReference type="EMBL" id="VDGI01000024">
    <property type="protein sequence ID" value="TQR17846.1"/>
    <property type="molecule type" value="Genomic_DNA"/>
</dbReference>
<dbReference type="InterPro" id="IPR014044">
    <property type="entry name" value="CAP_dom"/>
</dbReference>
<dbReference type="OrthoDB" id="9783944at2"/>
<proteinExistence type="predicted"/>
<dbReference type="Gene3D" id="3.40.33.10">
    <property type="entry name" value="CAP"/>
    <property type="match status" value="1"/>
</dbReference>
<feature type="domain" description="CAP-associated" evidence="3">
    <location>
        <begin position="66"/>
        <end position="205"/>
    </location>
</feature>
<organism evidence="4 5">
    <name type="scientific">Psychrobacillus vulpis</name>
    <dbReference type="NCBI Taxonomy" id="2325572"/>
    <lineage>
        <taxon>Bacteria</taxon>
        <taxon>Bacillati</taxon>
        <taxon>Bacillota</taxon>
        <taxon>Bacilli</taxon>
        <taxon>Bacillales</taxon>
        <taxon>Bacillaceae</taxon>
        <taxon>Psychrobacillus</taxon>
    </lineage>
</organism>
<keyword evidence="1" id="KW-0472">Membrane</keyword>
<keyword evidence="5" id="KW-1185">Reference proteome</keyword>
<comment type="caution">
    <text evidence="4">The sequence shown here is derived from an EMBL/GenBank/DDBJ whole genome shotgun (WGS) entry which is preliminary data.</text>
</comment>
<name>A0A544TK81_9BACI</name>
<dbReference type="CDD" id="cd05379">
    <property type="entry name" value="CAP_bacterial"/>
    <property type="match status" value="1"/>
</dbReference>
<dbReference type="Pfam" id="PF14504">
    <property type="entry name" value="CAP_assoc_N"/>
    <property type="match status" value="1"/>
</dbReference>